<keyword evidence="10" id="KW-1185">Reference proteome</keyword>
<gene>
    <name evidence="9" type="ORF">JIN82_10855</name>
</gene>
<feature type="transmembrane region" description="Helical" evidence="6">
    <location>
        <begin position="262"/>
        <end position="290"/>
    </location>
</feature>
<dbReference type="RefSeq" id="WP_200311669.1">
    <property type="nucleotide sequence ID" value="NZ_JAENIM010000041.1"/>
</dbReference>
<feature type="domain" description="ABC3 transporter permease C-terminal" evidence="7">
    <location>
        <begin position="747"/>
        <end position="861"/>
    </location>
</feature>
<proteinExistence type="predicted"/>
<feature type="domain" description="MacB-like periplasmic core" evidence="8">
    <location>
        <begin position="30"/>
        <end position="233"/>
    </location>
</feature>
<keyword evidence="4 6" id="KW-1133">Transmembrane helix</keyword>
<feature type="transmembrane region" description="Helical" evidence="6">
    <location>
        <begin position="494"/>
        <end position="516"/>
    </location>
</feature>
<dbReference type="PANTHER" id="PTHR30287">
    <property type="entry name" value="MEMBRANE COMPONENT OF PREDICTED ABC SUPERFAMILY METABOLITE UPTAKE TRANSPORTER"/>
    <property type="match status" value="1"/>
</dbReference>
<evidence type="ECO:0000259" key="7">
    <source>
        <dbReference type="Pfam" id="PF02687"/>
    </source>
</evidence>
<feature type="transmembrane region" description="Helical" evidence="6">
    <location>
        <begin position="743"/>
        <end position="765"/>
    </location>
</feature>
<evidence type="ECO:0000256" key="3">
    <source>
        <dbReference type="ARBA" id="ARBA00022692"/>
    </source>
</evidence>
<accession>A0A8J7SLW2</accession>
<feature type="transmembrane region" description="Helical" evidence="6">
    <location>
        <begin position="413"/>
        <end position="431"/>
    </location>
</feature>
<dbReference type="PANTHER" id="PTHR30287:SF1">
    <property type="entry name" value="INNER MEMBRANE PROTEIN"/>
    <property type="match status" value="1"/>
</dbReference>
<dbReference type="InterPro" id="IPR038766">
    <property type="entry name" value="Membrane_comp_ABC_pdt"/>
</dbReference>
<dbReference type="GO" id="GO:0005886">
    <property type="term" value="C:plasma membrane"/>
    <property type="evidence" value="ECO:0007669"/>
    <property type="project" value="UniProtKB-SubCell"/>
</dbReference>
<dbReference type="AlphaFoldDB" id="A0A8J7SLW2"/>
<dbReference type="InterPro" id="IPR003838">
    <property type="entry name" value="ABC3_permease_C"/>
</dbReference>
<feature type="domain" description="ABC3 transporter permease C-terminal" evidence="7">
    <location>
        <begin position="269"/>
        <end position="392"/>
    </location>
</feature>
<evidence type="ECO:0000256" key="2">
    <source>
        <dbReference type="ARBA" id="ARBA00022475"/>
    </source>
</evidence>
<comment type="caution">
    <text evidence="9">The sequence shown here is derived from an EMBL/GenBank/DDBJ whole genome shotgun (WGS) entry which is preliminary data.</text>
</comment>
<evidence type="ECO:0000256" key="6">
    <source>
        <dbReference type="SAM" id="Phobius"/>
    </source>
</evidence>
<keyword evidence="5 6" id="KW-0472">Membrane</keyword>
<dbReference type="Pfam" id="PF02687">
    <property type="entry name" value="FtsX"/>
    <property type="match status" value="2"/>
</dbReference>
<name>A0A8J7SLW2_9BACT</name>
<dbReference type="EMBL" id="JAENIM010000041">
    <property type="protein sequence ID" value="MBK1791650.1"/>
    <property type="molecule type" value="Genomic_DNA"/>
</dbReference>
<feature type="transmembrane region" description="Helical" evidence="6">
    <location>
        <begin position="828"/>
        <end position="852"/>
    </location>
</feature>
<dbReference type="Pfam" id="PF12704">
    <property type="entry name" value="MacB_PCD"/>
    <property type="match status" value="1"/>
</dbReference>
<evidence type="ECO:0000256" key="1">
    <source>
        <dbReference type="ARBA" id="ARBA00004651"/>
    </source>
</evidence>
<evidence type="ECO:0000259" key="8">
    <source>
        <dbReference type="Pfam" id="PF12704"/>
    </source>
</evidence>
<dbReference type="Proteomes" id="UP000624703">
    <property type="component" value="Unassembled WGS sequence"/>
</dbReference>
<protein>
    <submittedName>
        <fullName evidence="9">ABC transporter permease</fullName>
    </submittedName>
</protein>
<feature type="transmembrane region" description="Helical" evidence="6">
    <location>
        <begin position="437"/>
        <end position="462"/>
    </location>
</feature>
<evidence type="ECO:0000256" key="4">
    <source>
        <dbReference type="ARBA" id="ARBA00022989"/>
    </source>
</evidence>
<evidence type="ECO:0000256" key="5">
    <source>
        <dbReference type="ARBA" id="ARBA00023136"/>
    </source>
</evidence>
<feature type="transmembrane region" description="Helical" evidence="6">
    <location>
        <begin position="311"/>
        <end position="344"/>
    </location>
</feature>
<sequence length="868" mass="93963">MIDFLRQLVSPWVWRMAWRDSRPARWRLLLFSSSIVFGVAALATIGSLRENLNSALGGQAKSLLGADLMVASREPFSAESENLLADFRRQSSDEVRELSFTSMVGIADEVAPKLVTLRGVEPAFPFFGSVVTEPAAAWQQMQAGGGIIVEPAFLASMNASVGDLAKVGSLELPVLGVVKEAPPSASGFSALSPTVFISLEKLESTGLAGMRSLAFHRAYFQLNDGVNAEQLVEANGAKMTELKLTQTTAESRSENVEQAIDYLYLFLNLVGISALFLGGIGVAGAIHVHVSERLASVATLRCLGCSAARSFAVYFVQCVALGFIGVGFGLLLAWVNLLALGAVLANYFPAGLPFGVQLSMDVGAFIQGGLMGVIVSTVFALLPLLAVRRVSPLAAIRKGEQFQSQGRRDPLRWLIYTLMVAVVFFVAWFDSRQLERAWIIAGAYIGFLLLAFGVFAAVGLLLRKACRWLMRPSWPFVLRQGVAALYRPNNQTGLFMMSIGMGVFFMLTLICMQNILNQWLDPERMAEKPNLFFVDVPPGEMSGVSTMVAEQGATPLGNAPIVSMRITDVKGVGVRQLASQGDASGHKIPAWVVRREFRSTYRDQLGDSEEMIAGEWISSWSASQKNEAIPVSLEQKMADDLGVVIGDELSISIEGFGVSLPIRVANLREVDWRSLNLNFFMIFPPGVLDDYVSYDVMTAHSAGPEITADVQKALFEKFPYVNTIDVSLILSAVQQVLAGASRAVQAMAMLTVLTGALVLVALVLAGRRVRIRESVLLRTMGASRRQITQVLASEYILLSSMAVTAGAGLSVIACYLLGMQVFQGEAFVFPWLLMLATSVGFVIVIVSLGMLLSRGIAKRPPLEVLRSA</sequence>
<feature type="transmembrane region" description="Helical" evidence="6">
    <location>
        <begin position="364"/>
        <end position="387"/>
    </location>
</feature>
<reference evidence="9" key="1">
    <citation type="submission" date="2021-01" db="EMBL/GenBank/DDBJ databases">
        <title>Modified the classification status of verrucomicrobia.</title>
        <authorList>
            <person name="Feng X."/>
        </authorList>
    </citation>
    <scope>NUCLEOTIDE SEQUENCE</scope>
    <source>
        <strain evidence="9">_KCTC 22039</strain>
    </source>
</reference>
<evidence type="ECO:0000313" key="9">
    <source>
        <dbReference type="EMBL" id="MBK1791650.1"/>
    </source>
</evidence>
<keyword evidence="2" id="KW-1003">Cell membrane</keyword>
<keyword evidence="3 6" id="KW-0812">Transmembrane</keyword>
<dbReference type="InterPro" id="IPR025857">
    <property type="entry name" value="MacB_PCD"/>
</dbReference>
<feature type="transmembrane region" description="Helical" evidence="6">
    <location>
        <begin position="795"/>
        <end position="822"/>
    </location>
</feature>
<comment type="subcellular location">
    <subcellularLocation>
        <location evidence="1">Cell membrane</location>
        <topology evidence="1">Multi-pass membrane protein</topology>
    </subcellularLocation>
</comment>
<organism evidence="9 10">
    <name type="scientific">Persicirhabdus sediminis</name>
    <dbReference type="NCBI Taxonomy" id="454144"/>
    <lineage>
        <taxon>Bacteria</taxon>
        <taxon>Pseudomonadati</taxon>
        <taxon>Verrucomicrobiota</taxon>
        <taxon>Verrucomicrobiia</taxon>
        <taxon>Verrucomicrobiales</taxon>
        <taxon>Verrucomicrobiaceae</taxon>
        <taxon>Persicirhabdus</taxon>
    </lineage>
</organism>
<evidence type="ECO:0000313" key="10">
    <source>
        <dbReference type="Proteomes" id="UP000624703"/>
    </source>
</evidence>